<dbReference type="HOGENOM" id="CLU_619333_0_0_11"/>
<dbReference type="AlphaFoldDB" id="E4NAJ5"/>
<keyword evidence="2" id="KW-1133">Transmembrane helix</keyword>
<feature type="region of interest" description="Disordered" evidence="1">
    <location>
        <begin position="1"/>
        <end position="201"/>
    </location>
</feature>
<keyword evidence="2" id="KW-0812">Transmembrane</keyword>
<keyword evidence="2" id="KW-0472">Membrane</keyword>
<evidence type="ECO:0000313" key="3">
    <source>
        <dbReference type="EMBL" id="BAJ28226.1"/>
    </source>
</evidence>
<feature type="compositionally biased region" description="Low complexity" evidence="1">
    <location>
        <begin position="144"/>
        <end position="165"/>
    </location>
</feature>
<dbReference type="eggNOG" id="ENOG5033NEF">
    <property type="taxonomic scope" value="Bacteria"/>
</dbReference>
<feature type="compositionally biased region" description="Low complexity" evidence="1">
    <location>
        <begin position="30"/>
        <end position="52"/>
    </location>
</feature>
<name>E4NAJ5_KITSK</name>
<feature type="region of interest" description="Disordered" evidence="1">
    <location>
        <begin position="234"/>
        <end position="295"/>
    </location>
</feature>
<evidence type="ECO:0000256" key="2">
    <source>
        <dbReference type="SAM" id="Phobius"/>
    </source>
</evidence>
<organism evidence="3 4">
    <name type="scientific">Kitasatospora setae (strain ATCC 33774 / DSM 43861 / JCM 3304 / KCC A-0304 / NBRC 14216 / KM-6054)</name>
    <name type="common">Streptomyces setae</name>
    <dbReference type="NCBI Taxonomy" id="452652"/>
    <lineage>
        <taxon>Bacteria</taxon>
        <taxon>Bacillati</taxon>
        <taxon>Actinomycetota</taxon>
        <taxon>Actinomycetes</taxon>
        <taxon>Kitasatosporales</taxon>
        <taxon>Streptomycetaceae</taxon>
        <taxon>Kitasatospora</taxon>
    </lineage>
</organism>
<reference evidence="3 4" key="1">
    <citation type="journal article" date="2010" name="DNA Res.">
        <title>Genome sequence of Kitasatospora setae NBRC 14216T: an evolutionary snapshot of the family Streptomycetaceae.</title>
        <authorList>
            <person name="Ichikawa N."/>
            <person name="Oguchi A."/>
            <person name="Ikeda H."/>
            <person name="Ishikawa J."/>
            <person name="Kitani S."/>
            <person name="Watanabe Y."/>
            <person name="Nakamura S."/>
            <person name="Katano Y."/>
            <person name="Kishi E."/>
            <person name="Sasagawa M."/>
            <person name="Ankai A."/>
            <person name="Fukui S."/>
            <person name="Hashimoto Y."/>
            <person name="Kamata S."/>
            <person name="Otoguro M."/>
            <person name="Tanikawa S."/>
            <person name="Nihira T."/>
            <person name="Horinouchi S."/>
            <person name="Ohnishi Y."/>
            <person name="Hayakawa M."/>
            <person name="Kuzuyama T."/>
            <person name="Arisawa A."/>
            <person name="Nomoto F."/>
            <person name="Miura H."/>
            <person name="Takahashi Y."/>
            <person name="Fujita N."/>
        </authorList>
    </citation>
    <scope>NUCLEOTIDE SEQUENCE [LARGE SCALE GENOMIC DNA]</scope>
    <source>
        <strain evidence="4">ATCC 33774 / DSM 43861 / JCM 3304 / KCC A-0304 / NBRC 14216 / KM-6054</strain>
    </source>
</reference>
<dbReference type="Proteomes" id="UP000007076">
    <property type="component" value="Chromosome"/>
</dbReference>
<dbReference type="RefSeq" id="WP_014135542.1">
    <property type="nucleotide sequence ID" value="NC_016109.1"/>
</dbReference>
<proteinExistence type="predicted"/>
<feature type="compositionally biased region" description="Pro residues" evidence="1">
    <location>
        <begin position="53"/>
        <end position="71"/>
    </location>
</feature>
<sequence>MTEQGSTARAVWDPTANNGAGGWVRRPVADDPAAAGPPTTAIPLPPIQAVTPAPVPAPAPVPPPAATPFPPQQQQQPPLPQQAQQAQQPGFAPPPPQPSFGGQQQFQPPQQTFGGQQQFQPPQQSQPSFGGGQPGFAPPPPQPSFGGQQQFQPPQQTFGGQQQFQPPQPPQPSFGGQQQFTNAPGGYNSYQEPEFDYDEDPRRRRTPLLIGAAAVLLLVIGGAVVWAVQNSDSTDGATAKGGGGSAPTAQPSAGSAVGGQGGSPSPSAPASPSASASASASASPSAGPEAQAQAKALDALLSEGESAKAPIGNAVAKVRSCPAKAEVDSAAQVFDTGAQQRDTLLTKLAGLKTDSLPGGDEAVSALKTAWQTSADIDRAYAAWARTVSEKGCGANNQVPGTADLARANDLNPKATQAKQDFAAKWKPIAQSYGLTTRTGDRI</sequence>
<dbReference type="PATRIC" id="fig|452652.3.peg.2417"/>
<protein>
    <submittedName>
        <fullName evidence="3">Uncharacterized protein</fullName>
    </submittedName>
</protein>
<dbReference type="KEGG" id="ksk:KSE_24090"/>
<evidence type="ECO:0000256" key="1">
    <source>
        <dbReference type="SAM" id="MobiDB-lite"/>
    </source>
</evidence>
<accession>E4NAJ5</accession>
<keyword evidence="4" id="KW-1185">Reference proteome</keyword>
<feature type="compositionally biased region" description="Low complexity" evidence="1">
    <location>
        <begin position="99"/>
        <end position="128"/>
    </location>
</feature>
<feature type="transmembrane region" description="Helical" evidence="2">
    <location>
        <begin position="208"/>
        <end position="228"/>
    </location>
</feature>
<feature type="compositionally biased region" description="Low complexity" evidence="1">
    <location>
        <begin position="263"/>
        <end position="295"/>
    </location>
</feature>
<evidence type="ECO:0000313" key="4">
    <source>
        <dbReference type="Proteomes" id="UP000007076"/>
    </source>
</evidence>
<dbReference type="EMBL" id="AP010968">
    <property type="protein sequence ID" value="BAJ28226.1"/>
    <property type="molecule type" value="Genomic_DNA"/>
</dbReference>
<gene>
    <name evidence="3" type="ordered locus">KSE_24090</name>
</gene>
<feature type="compositionally biased region" description="Low complexity" evidence="1">
    <location>
        <begin position="72"/>
        <end position="90"/>
    </location>
</feature>
<dbReference type="STRING" id="452652.KSE_24090"/>